<dbReference type="Proteomes" id="UP000297729">
    <property type="component" value="Unassembled WGS sequence"/>
</dbReference>
<gene>
    <name evidence="1" type="ORF">E4L98_29250</name>
</gene>
<dbReference type="OrthoDB" id="6615103at2"/>
<evidence type="ECO:0000313" key="1">
    <source>
        <dbReference type="EMBL" id="TFW13290.1"/>
    </source>
</evidence>
<comment type="caution">
    <text evidence="1">The sequence shown here is derived from an EMBL/GenBank/DDBJ whole genome shotgun (WGS) entry which is preliminary data.</text>
</comment>
<protein>
    <recommendedName>
        <fullName evidence="3">DNA-binding protein</fullName>
    </recommendedName>
</protein>
<dbReference type="AlphaFoldDB" id="A0A4Y9RVW7"/>
<name>A0A4Y9RVW7_9BURK</name>
<evidence type="ECO:0008006" key="3">
    <source>
        <dbReference type="Google" id="ProtNLM"/>
    </source>
</evidence>
<dbReference type="EMBL" id="SPVG01000276">
    <property type="protein sequence ID" value="TFW13290.1"/>
    <property type="molecule type" value="Genomic_DNA"/>
</dbReference>
<keyword evidence="2" id="KW-1185">Reference proteome</keyword>
<evidence type="ECO:0000313" key="2">
    <source>
        <dbReference type="Proteomes" id="UP000297729"/>
    </source>
</evidence>
<proteinExistence type="predicted"/>
<accession>A0A4Y9RVW7</accession>
<sequence>MKDSENFSIPPALERVAAGRDSIGTEEFAESIGLEYQTVRRYLSERGDVFGVRPVKIGGRLHWPVSKIAVLLTEGTV</sequence>
<organism evidence="1 2">
    <name type="scientific">Duganella callida</name>
    <dbReference type="NCBI Taxonomy" id="2561932"/>
    <lineage>
        <taxon>Bacteria</taxon>
        <taxon>Pseudomonadati</taxon>
        <taxon>Pseudomonadota</taxon>
        <taxon>Betaproteobacteria</taxon>
        <taxon>Burkholderiales</taxon>
        <taxon>Oxalobacteraceae</taxon>
        <taxon>Telluria group</taxon>
        <taxon>Duganella</taxon>
    </lineage>
</organism>
<reference evidence="1 2" key="1">
    <citation type="submission" date="2019-03" db="EMBL/GenBank/DDBJ databases">
        <title>Draft Genome Sequence of Duganella callidus sp. nov., a Novel Duganella Species Isolated from Cultivated Soil.</title>
        <authorList>
            <person name="Raths R."/>
            <person name="Peta V."/>
            <person name="Bucking H."/>
        </authorList>
    </citation>
    <scope>NUCLEOTIDE SEQUENCE [LARGE SCALE GENOMIC DNA]</scope>
    <source>
        <strain evidence="1 2">DN04</strain>
    </source>
</reference>
<dbReference type="RefSeq" id="WP_135205061.1">
    <property type="nucleotide sequence ID" value="NZ_SPVG01000276.1"/>
</dbReference>